<comment type="similarity">
    <text evidence="1 10 11">Belongs to the TRAFAC class TrmE-Era-EngA-EngB-Septin-like GTPase superfamily. TrmE GTPase family.</text>
</comment>
<comment type="function">
    <text evidence="10">Exhibits a very high intrinsic GTPase hydrolysis rate. Involved in the addition of a carboxymethylaminomethyl (cmnm) group at the wobble position (U34) of certain tRNAs, forming tRNA-cmnm(5)s(2)U34.</text>
</comment>
<dbReference type="InterPro" id="IPR005225">
    <property type="entry name" value="Small_GTP-bd"/>
</dbReference>
<feature type="binding site" evidence="10">
    <location>
        <position position="234"/>
    </location>
    <ligand>
        <name>Mg(2+)</name>
        <dbReference type="ChEBI" id="CHEBI:18420"/>
    </ligand>
</feature>
<dbReference type="Pfam" id="PF10396">
    <property type="entry name" value="TrmE_N"/>
    <property type="match status" value="1"/>
</dbReference>
<evidence type="ECO:0000256" key="7">
    <source>
        <dbReference type="ARBA" id="ARBA00022842"/>
    </source>
</evidence>
<comment type="caution">
    <text evidence="10">Lacks conserved residue(s) required for the propagation of feature annotation.</text>
</comment>
<dbReference type="FunFam" id="3.40.50.300:FF:001376">
    <property type="entry name" value="tRNA modification GTPase MnmE"/>
    <property type="match status" value="1"/>
</dbReference>
<feature type="binding site" evidence="10">
    <location>
        <position position="21"/>
    </location>
    <ligand>
        <name>(6S)-5-formyl-5,6,7,8-tetrahydrofolate</name>
        <dbReference type="ChEBI" id="CHEBI:57457"/>
    </ligand>
</feature>
<feature type="binding site" evidence="10">
    <location>
        <begin position="230"/>
        <end position="235"/>
    </location>
    <ligand>
        <name>GTP</name>
        <dbReference type="ChEBI" id="CHEBI:37565"/>
    </ligand>
</feature>
<dbReference type="AlphaFoldDB" id="A0A1W2A7I1"/>
<evidence type="ECO:0000256" key="9">
    <source>
        <dbReference type="ARBA" id="ARBA00023134"/>
    </source>
</evidence>
<comment type="cofactor">
    <cofactor evidence="10">
        <name>K(+)</name>
        <dbReference type="ChEBI" id="CHEBI:29103"/>
    </cofactor>
    <text evidence="10">Binds 1 potassium ion per subunit.</text>
</comment>
<dbReference type="PANTHER" id="PTHR42714:SF2">
    <property type="entry name" value="TRNA MODIFICATION GTPASE GTPBP3, MITOCHONDRIAL"/>
    <property type="match status" value="1"/>
</dbReference>
<dbReference type="InterPro" id="IPR027417">
    <property type="entry name" value="P-loop_NTPase"/>
</dbReference>
<dbReference type="InterPro" id="IPR027368">
    <property type="entry name" value="MnmE_dom2"/>
</dbReference>
<evidence type="ECO:0000256" key="6">
    <source>
        <dbReference type="ARBA" id="ARBA00022801"/>
    </source>
</evidence>
<keyword evidence="3 10" id="KW-0819">tRNA processing</keyword>
<dbReference type="EC" id="3.6.-.-" evidence="10"/>
<dbReference type="PROSITE" id="PS51709">
    <property type="entry name" value="G_TRME"/>
    <property type="match status" value="1"/>
</dbReference>
<feature type="binding site" evidence="10">
    <location>
        <position position="85"/>
    </location>
    <ligand>
        <name>(6S)-5-formyl-5,6,7,8-tetrahydrofolate</name>
        <dbReference type="ChEBI" id="CHEBI:57457"/>
    </ligand>
</feature>
<dbReference type="GO" id="GO:0005525">
    <property type="term" value="F:GTP binding"/>
    <property type="evidence" value="ECO:0007669"/>
    <property type="project" value="UniProtKB-UniRule"/>
</dbReference>
<dbReference type="STRING" id="1122930.SAMN02745168_1590"/>
<evidence type="ECO:0000256" key="1">
    <source>
        <dbReference type="ARBA" id="ARBA00011043"/>
    </source>
</evidence>
<evidence type="ECO:0000256" key="10">
    <source>
        <dbReference type="HAMAP-Rule" id="MF_00379"/>
    </source>
</evidence>
<dbReference type="InterPro" id="IPR027266">
    <property type="entry name" value="TrmE/GcvT-like"/>
</dbReference>
<dbReference type="Proteomes" id="UP000192790">
    <property type="component" value="Unassembled WGS sequence"/>
</dbReference>
<keyword evidence="7 10" id="KW-0460">Magnesium</keyword>
<dbReference type="GO" id="GO:0046872">
    <property type="term" value="F:metal ion binding"/>
    <property type="evidence" value="ECO:0007669"/>
    <property type="project" value="UniProtKB-KW"/>
</dbReference>
<dbReference type="CDD" id="cd04164">
    <property type="entry name" value="trmE"/>
    <property type="match status" value="1"/>
</dbReference>
<organism evidence="13 14">
    <name type="scientific">Papillibacter cinnamivorans DSM 12816</name>
    <dbReference type="NCBI Taxonomy" id="1122930"/>
    <lineage>
        <taxon>Bacteria</taxon>
        <taxon>Bacillati</taxon>
        <taxon>Bacillota</taxon>
        <taxon>Clostridia</taxon>
        <taxon>Eubacteriales</taxon>
        <taxon>Oscillospiraceae</taxon>
        <taxon>Papillibacter</taxon>
    </lineage>
</organism>
<dbReference type="NCBIfam" id="TIGR00231">
    <property type="entry name" value="small_GTP"/>
    <property type="match status" value="1"/>
</dbReference>
<evidence type="ECO:0000256" key="5">
    <source>
        <dbReference type="ARBA" id="ARBA00022741"/>
    </source>
</evidence>
<dbReference type="GO" id="GO:0002098">
    <property type="term" value="P:tRNA wobble uridine modification"/>
    <property type="evidence" value="ECO:0007669"/>
    <property type="project" value="TreeGrafter"/>
</dbReference>
<feature type="binding site" evidence="10">
    <location>
        <begin position="274"/>
        <end position="277"/>
    </location>
    <ligand>
        <name>GTP</name>
        <dbReference type="ChEBI" id="CHEBI:37565"/>
    </ligand>
</feature>
<dbReference type="EMBL" id="FWXW01000003">
    <property type="protein sequence ID" value="SMC56624.1"/>
    <property type="molecule type" value="Genomic_DNA"/>
</dbReference>
<evidence type="ECO:0000256" key="11">
    <source>
        <dbReference type="RuleBase" id="RU003313"/>
    </source>
</evidence>
<evidence type="ECO:0000256" key="2">
    <source>
        <dbReference type="ARBA" id="ARBA00022490"/>
    </source>
</evidence>
<evidence type="ECO:0000256" key="3">
    <source>
        <dbReference type="ARBA" id="ARBA00022694"/>
    </source>
</evidence>
<dbReference type="Gene3D" id="3.30.1360.120">
    <property type="entry name" value="Probable tRNA modification gtpase trme, domain 1"/>
    <property type="match status" value="1"/>
</dbReference>
<keyword evidence="8 10" id="KW-0630">Potassium</keyword>
<dbReference type="InterPro" id="IPR018948">
    <property type="entry name" value="GTP-bd_TrmE_N"/>
</dbReference>
<dbReference type="SUPFAM" id="SSF52540">
    <property type="entry name" value="P-loop containing nucleoside triphosphate hydrolases"/>
    <property type="match status" value="1"/>
</dbReference>
<feature type="binding site" evidence="10">
    <location>
        <position position="255"/>
    </location>
    <ligand>
        <name>Mg(2+)</name>
        <dbReference type="ChEBI" id="CHEBI:18420"/>
    </ligand>
</feature>
<dbReference type="InterPro" id="IPR025867">
    <property type="entry name" value="MnmE_helical"/>
</dbReference>
<dbReference type="InterPro" id="IPR004520">
    <property type="entry name" value="GTPase_MnmE"/>
</dbReference>
<feature type="binding site" evidence="10">
    <location>
        <begin position="249"/>
        <end position="255"/>
    </location>
    <ligand>
        <name>GTP</name>
        <dbReference type="ChEBI" id="CHEBI:37565"/>
    </ligand>
</feature>
<keyword evidence="6 10" id="KW-0378">Hydrolase</keyword>
<proteinExistence type="inferred from homology"/>
<dbReference type="Gene3D" id="1.20.120.430">
    <property type="entry name" value="tRNA modification GTPase MnmE domain 2"/>
    <property type="match status" value="1"/>
</dbReference>
<dbReference type="GO" id="GO:0005829">
    <property type="term" value="C:cytosol"/>
    <property type="evidence" value="ECO:0007669"/>
    <property type="project" value="TreeGrafter"/>
</dbReference>
<accession>A0A1W2A7I1</accession>
<dbReference type="Gene3D" id="3.40.50.300">
    <property type="entry name" value="P-loop containing nucleotide triphosphate hydrolases"/>
    <property type="match status" value="1"/>
</dbReference>
<dbReference type="Pfam" id="PF12631">
    <property type="entry name" value="MnmE_helical"/>
    <property type="match status" value="1"/>
</dbReference>
<reference evidence="13 14" key="1">
    <citation type="submission" date="2017-04" db="EMBL/GenBank/DDBJ databases">
        <authorList>
            <person name="Afonso C.L."/>
            <person name="Miller P.J."/>
            <person name="Scott M.A."/>
            <person name="Spackman E."/>
            <person name="Goraichik I."/>
            <person name="Dimitrov K.M."/>
            <person name="Suarez D.L."/>
            <person name="Swayne D.E."/>
        </authorList>
    </citation>
    <scope>NUCLEOTIDE SEQUENCE [LARGE SCALE GENOMIC DNA]</scope>
    <source>
        <strain evidence="13 14">DSM 12816</strain>
    </source>
</reference>
<evidence type="ECO:0000313" key="14">
    <source>
        <dbReference type="Proteomes" id="UP000192790"/>
    </source>
</evidence>
<evidence type="ECO:0000256" key="4">
    <source>
        <dbReference type="ARBA" id="ARBA00022723"/>
    </source>
</evidence>
<dbReference type="PANTHER" id="PTHR42714">
    <property type="entry name" value="TRNA MODIFICATION GTPASE GTPBP3"/>
    <property type="match status" value="1"/>
</dbReference>
<feature type="binding site" evidence="10">
    <location>
        <position position="124"/>
    </location>
    <ligand>
        <name>(6S)-5-formyl-5,6,7,8-tetrahydrofolate</name>
        <dbReference type="ChEBI" id="CHEBI:57457"/>
    </ligand>
</feature>
<dbReference type="GO" id="GO:0030488">
    <property type="term" value="P:tRNA methylation"/>
    <property type="evidence" value="ECO:0007669"/>
    <property type="project" value="TreeGrafter"/>
</dbReference>
<protein>
    <recommendedName>
        <fullName evidence="10">tRNA modification GTPase MnmE</fullName>
        <ecNumber evidence="10">3.6.-.-</ecNumber>
    </recommendedName>
</protein>
<sequence>MSDTIAALATGRTAAAIGIVRISGDGAVPAAAAVFSPRNGRPLEQAENHKMILGSLRSRGGMVIDQALAVVSRGPGSYTGEDCVEFHCHGSPVVLAECLEALFERGVRQARAGEFTQRAFLNGRMDLVQAEAVADLMEAETAEAAANAAGQLAGAVSGRVNGVYETLLDMAAHVQAVVDYPDEELVPVEVEKMEEQLDHSSLVLRRLLQSGRRGRILRYGIPCVLLGRPNTGKSSLLNAILGYDRAIVTPFAGTTRDTVVERVKLGGILLRLADTAGIRESEDPVERLGVERTRSAAREAELALLVLEGSEPLAKDDWEAMDQAAAAKYSVAVINKSDLPAKLEKGEIQRRFTRVCEVSALTGEGLGQLEDIVRQLFADRTPCETGEILTNARQGEAVSRALKSLESALKALRGGLTPDTVLMDVEEGLAALGELTGRTVQSDMVDRIFERFCVGK</sequence>
<comment type="subunit">
    <text evidence="10">Homodimer. Heterotetramer of two MnmE and two MnmG subunits.</text>
</comment>
<dbReference type="Pfam" id="PF01926">
    <property type="entry name" value="MMR_HSR1"/>
    <property type="match status" value="1"/>
</dbReference>
<dbReference type="OrthoDB" id="9805918at2"/>
<dbReference type="RefSeq" id="WP_084234228.1">
    <property type="nucleotide sequence ID" value="NZ_FWXW01000003.1"/>
</dbReference>
<gene>
    <name evidence="10" type="primary">mnmE</name>
    <name evidence="10" type="synonym">trmE</name>
    <name evidence="13" type="ORF">SAMN02745168_1590</name>
</gene>
<evidence type="ECO:0000256" key="8">
    <source>
        <dbReference type="ARBA" id="ARBA00022958"/>
    </source>
</evidence>
<evidence type="ECO:0000259" key="12">
    <source>
        <dbReference type="PROSITE" id="PS51709"/>
    </source>
</evidence>
<name>A0A1W2A7I1_9FIRM</name>
<dbReference type="GO" id="GO:0003924">
    <property type="term" value="F:GTPase activity"/>
    <property type="evidence" value="ECO:0007669"/>
    <property type="project" value="UniProtKB-UniRule"/>
</dbReference>
<feature type="domain" description="TrmE-type G" evidence="12">
    <location>
        <begin position="220"/>
        <end position="378"/>
    </location>
</feature>
<evidence type="ECO:0000313" key="13">
    <source>
        <dbReference type="EMBL" id="SMC56624.1"/>
    </source>
</evidence>
<keyword evidence="4 10" id="KW-0479">Metal-binding</keyword>
<dbReference type="InterPro" id="IPR031168">
    <property type="entry name" value="G_TrmE"/>
</dbReference>
<dbReference type="HAMAP" id="MF_00379">
    <property type="entry name" value="GTPase_MnmE"/>
    <property type="match status" value="1"/>
</dbReference>
<dbReference type="CDD" id="cd14858">
    <property type="entry name" value="TrmE_N"/>
    <property type="match status" value="1"/>
</dbReference>
<keyword evidence="5 10" id="KW-0547">Nucleotide-binding</keyword>
<comment type="subcellular location">
    <subcellularLocation>
        <location evidence="10">Cytoplasm</location>
    </subcellularLocation>
</comment>
<keyword evidence="14" id="KW-1185">Reference proteome</keyword>
<dbReference type="NCBIfam" id="TIGR00450">
    <property type="entry name" value="mnmE_trmE_thdF"/>
    <property type="match status" value="1"/>
</dbReference>
<feature type="binding site" evidence="10">
    <location>
        <position position="456"/>
    </location>
    <ligand>
        <name>(6S)-5-formyl-5,6,7,8-tetrahydrofolate</name>
        <dbReference type="ChEBI" id="CHEBI:57457"/>
    </ligand>
</feature>
<keyword evidence="9 10" id="KW-0342">GTP-binding</keyword>
<dbReference type="InterPro" id="IPR006073">
    <property type="entry name" value="GTP-bd"/>
</dbReference>
<keyword evidence="2 10" id="KW-0963">Cytoplasm</keyword>